<keyword evidence="3" id="KW-1185">Reference proteome</keyword>
<organism evidence="2 3">
    <name type="scientific">Cucumis sativus</name>
    <name type="common">Cucumber</name>
    <dbReference type="NCBI Taxonomy" id="3659"/>
    <lineage>
        <taxon>Eukaryota</taxon>
        <taxon>Viridiplantae</taxon>
        <taxon>Streptophyta</taxon>
        <taxon>Embryophyta</taxon>
        <taxon>Tracheophyta</taxon>
        <taxon>Spermatophyta</taxon>
        <taxon>Magnoliopsida</taxon>
        <taxon>eudicotyledons</taxon>
        <taxon>Gunneridae</taxon>
        <taxon>Pentapetalae</taxon>
        <taxon>rosids</taxon>
        <taxon>fabids</taxon>
        <taxon>Cucurbitales</taxon>
        <taxon>Cucurbitaceae</taxon>
        <taxon>Benincaseae</taxon>
        <taxon>Cucumis</taxon>
    </lineage>
</organism>
<reference evidence="2 3" key="4">
    <citation type="journal article" date="2011" name="BMC Genomics">
        <title>RNA-Seq improves annotation of protein-coding genes in the cucumber genome.</title>
        <authorList>
            <person name="Li Z."/>
            <person name="Zhang Z."/>
            <person name="Yan P."/>
            <person name="Huang S."/>
            <person name="Fei Z."/>
            <person name="Lin K."/>
        </authorList>
    </citation>
    <scope>NUCLEOTIDE SEQUENCE [LARGE SCALE GENOMIC DNA]</scope>
    <source>
        <strain evidence="3">cv. 9930</strain>
    </source>
</reference>
<dbReference type="Gramene" id="KGN48054">
    <property type="protein sequence ID" value="KGN48054"/>
    <property type="gene ID" value="Csa_6G426890"/>
</dbReference>
<accession>A0A0A0KGX8</accession>
<sequence>MEEEGTPRDSNLNSSVHRDEASDKGGNVDKASDGGGRRCETTMDGWRCFTRV</sequence>
<dbReference type="AlphaFoldDB" id="A0A0A0KGX8"/>
<gene>
    <name evidence="2" type="ORF">Csa_6G426890</name>
</gene>
<reference evidence="2 3" key="2">
    <citation type="journal article" date="2009" name="PLoS ONE">
        <title>An integrated genetic and cytogenetic map of the cucumber genome.</title>
        <authorList>
            <person name="Ren Y."/>
            <person name="Zhang Z."/>
            <person name="Liu J."/>
            <person name="Staub J.E."/>
            <person name="Han Y."/>
            <person name="Cheng Z."/>
            <person name="Li X."/>
            <person name="Lu J."/>
            <person name="Miao H."/>
            <person name="Kang H."/>
            <person name="Xie B."/>
            <person name="Gu X."/>
            <person name="Wang X."/>
            <person name="Du Y."/>
            <person name="Jin W."/>
            <person name="Huang S."/>
        </authorList>
    </citation>
    <scope>NUCLEOTIDE SEQUENCE [LARGE SCALE GENOMIC DNA]</scope>
    <source>
        <strain evidence="3">cv. 9930</strain>
    </source>
</reference>
<evidence type="ECO:0000313" key="2">
    <source>
        <dbReference type="EMBL" id="KGN48054.1"/>
    </source>
</evidence>
<evidence type="ECO:0000313" key="3">
    <source>
        <dbReference type="Proteomes" id="UP000029981"/>
    </source>
</evidence>
<feature type="compositionally biased region" description="Basic and acidic residues" evidence="1">
    <location>
        <begin position="16"/>
        <end position="41"/>
    </location>
</feature>
<name>A0A0A0KGX8_CUCSA</name>
<dbReference type="Proteomes" id="UP000029981">
    <property type="component" value="Chromosome 6"/>
</dbReference>
<dbReference type="EMBL" id="CM002927">
    <property type="protein sequence ID" value="KGN48054.1"/>
    <property type="molecule type" value="Genomic_DNA"/>
</dbReference>
<protein>
    <submittedName>
        <fullName evidence="2">Uncharacterized protein</fullName>
    </submittedName>
</protein>
<reference evidence="2 3" key="3">
    <citation type="journal article" date="2010" name="BMC Genomics">
        <title>Transcriptome sequencing and comparative analysis of cucumber flowers with different sex types.</title>
        <authorList>
            <person name="Guo S."/>
            <person name="Zheng Y."/>
            <person name="Joung J.G."/>
            <person name="Liu S."/>
            <person name="Zhang Z."/>
            <person name="Crasta O.R."/>
            <person name="Sobral B.W."/>
            <person name="Xu Y."/>
            <person name="Huang S."/>
            <person name="Fei Z."/>
        </authorList>
    </citation>
    <scope>NUCLEOTIDE SEQUENCE [LARGE SCALE GENOMIC DNA]</scope>
    <source>
        <strain evidence="3">cv. 9930</strain>
    </source>
</reference>
<feature type="region of interest" description="Disordered" evidence="1">
    <location>
        <begin position="1"/>
        <end position="44"/>
    </location>
</feature>
<proteinExistence type="predicted"/>
<reference evidence="2 3" key="1">
    <citation type="journal article" date="2009" name="Nat. Genet.">
        <title>The genome of the cucumber, Cucumis sativus L.</title>
        <authorList>
            <person name="Huang S."/>
            <person name="Li R."/>
            <person name="Zhang Z."/>
            <person name="Li L."/>
            <person name="Gu X."/>
            <person name="Fan W."/>
            <person name="Lucas W.J."/>
            <person name="Wang X."/>
            <person name="Xie B."/>
            <person name="Ni P."/>
            <person name="Ren Y."/>
            <person name="Zhu H."/>
            <person name="Li J."/>
            <person name="Lin K."/>
            <person name="Jin W."/>
            <person name="Fei Z."/>
            <person name="Li G."/>
            <person name="Staub J."/>
            <person name="Kilian A."/>
            <person name="van der Vossen E.A."/>
            <person name="Wu Y."/>
            <person name="Guo J."/>
            <person name="He J."/>
            <person name="Jia Z."/>
            <person name="Ren Y."/>
            <person name="Tian G."/>
            <person name="Lu Y."/>
            <person name="Ruan J."/>
            <person name="Qian W."/>
            <person name="Wang M."/>
            <person name="Huang Q."/>
            <person name="Li B."/>
            <person name="Xuan Z."/>
            <person name="Cao J."/>
            <person name="Asan"/>
            <person name="Wu Z."/>
            <person name="Zhang J."/>
            <person name="Cai Q."/>
            <person name="Bai Y."/>
            <person name="Zhao B."/>
            <person name="Han Y."/>
            <person name="Li Y."/>
            <person name="Li X."/>
            <person name="Wang S."/>
            <person name="Shi Q."/>
            <person name="Liu S."/>
            <person name="Cho W.K."/>
            <person name="Kim J.Y."/>
            <person name="Xu Y."/>
            <person name="Heller-Uszynska K."/>
            <person name="Miao H."/>
            <person name="Cheng Z."/>
            <person name="Zhang S."/>
            <person name="Wu J."/>
            <person name="Yang Y."/>
            <person name="Kang H."/>
            <person name="Li M."/>
            <person name="Liang H."/>
            <person name="Ren X."/>
            <person name="Shi Z."/>
            <person name="Wen M."/>
            <person name="Jian M."/>
            <person name="Yang H."/>
            <person name="Zhang G."/>
            <person name="Yang Z."/>
            <person name="Chen R."/>
            <person name="Liu S."/>
            <person name="Li J."/>
            <person name="Ma L."/>
            <person name="Liu H."/>
            <person name="Zhou Y."/>
            <person name="Zhao J."/>
            <person name="Fang X."/>
            <person name="Li G."/>
            <person name="Fang L."/>
            <person name="Li Y."/>
            <person name="Liu D."/>
            <person name="Zheng H."/>
            <person name="Zhang Y."/>
            <person name="Qin N."/>
            <person name="Li Z."/>
            <person name="Yang G."/>
            <person name="Yang S."/>
            <person name="Bolund L."/>
            <person name="Kristiansen K."/>
            <person name="Zheng H."/>
            <person name="Li S."/>
            <person name="Zhang X."/>
            <person name="Yang H."/>
            <person name="Wang J."/>
            <person name="Sun R."/>
            <person name="Zhang B."/>
            <person name="Jiang S."/>
            <person name="Wang J."/>
            <person name="Du Y."/>
            <person name="Li S."/>
        </authorList>
    </citation>
    <scope>NUCLEOTIDE SEQUENCE [LARGE SCALE GENOMIC DNA]</scope>
    <source>
        <strain evidence="3">cv. 9930</strain>
    </source>
</reference>
<evidence type="ECO:0000256" key="1">
    <source>
        <dbReference type="SAM" id="MobiDB-lite"/>
    </source>
</evidence>